<reference evidence="2" key="1">
    <citation type="submission" date="2020-06" db="EMBL/GenBank/DDBJ databases">
        <authorList>
            <person name="Li T."/>
            <person name="Hu X."/>
            <person name="Zhang T."/>
            <person name="Song X."/>
            <person name="Zhang H."/>
            <person name="Dai N."/>
            <person name="Sheng W."/>
            <person name="Hou X."/>
            <person name="Wei L."/>
        </authorList>
    </citation>
    <scope>NUCLEOTIDE SEQUENCE</scope>
    <source>
        <strain evidence="2">3651</strain>
        <tissue evidence="2">Leaf</tissue>
    </source>
</reference>
<feature type="compositionally biased region" description="Basic and acidic residues" evidence="1">
    <location>
        <begin position="34"/>
        <end position="53"/>
    </location>
</feature>
<comment type="caution">
    <text evidence="2">The sequence shown here is derived from an EMBL/GenBank/DDBJ whole genome shotgun (WGS) entry which is preliminary data.</text>
</comment>
<gene>
    <name evidence="2" type="ORF">Salat_1459900</name>
</gene>
<evidence type="ECO:0000313" key="3">
    <source>
        <dbReference type="Proteomes" id="UP001293254"/>
    </source>
</evidence>
<evidence type="ECO:0000256" key="1">
    <source>
        <dbReference type="SAM" id="MobiDB-lite"/>
    </source>
</evidence>
<protein>
    <submittedName>
        <fullName evidence="2">Uncharacterized protein</fullName>
    </submittedName>
</protein>
<dbReference type="EMBL" id="JACGWO010000005">
    <property type="protein sequence ID" value="KAK4426911.1"/>
    <property type="molecule type" value="Genomic_DNA"/>
</dbReference>
<reference evidence="2" key="2">
    <citation type="journal article" date="2024" name="Plant">
        <title>Genomic evolution and insights into agronomic trait innovations of Sesamum species.</title>
        <authorList>
            <person name="Miao H."/>
            <person name="Wang L."/>
            <person name="Qu L."/>
            <person name="Liu H."/>
            <person name="Sun Y."/>
            <person name="Le M."/>
            <person name="Wang Q."/>
            <person name="Wei S."/>
            <person name="Zheng Y."/>
            <person name="Lin W."/>
            <person name="Duan Y."/>
            <person name="Cao H."/>
            <person name="Xiong S."/>
            <person name="Wang X."/>
            <person name="Wei L."/>
            <person name="Li C."/>
            <person name="Ma Q."/>
            <person name="Ju M."/>
            <person name="Zhao R."/>
            <person name="Li G."/>
            <person name="Mu C."/>
            <person name="Tian Q."/>
            <person name="Mei H."/>
            <person name="Zhang T."/>
            <person name="Gao T."/>
            <person name="Zhang H."/>
        </authorList>
    </citation>
    <scope>NUCLEOTIDE SEQUENCE</scope>
    <source>
        <strain evidence="2">3651</strain>
    </source>
</reference>
<feature type="compositionally biased region" description="Polar residues" evidence="1">
    <location>
        <begin position="83"/>
        <end position="108"/>
    </location>
</feature>
<accession>A0AAE1YAX6</accession>
<evidence type="ECO:0000313" key="2">
    <source>
        <dbReference type="EMBL" id="KAK4426911.1"/>
    </source>
</evidence>
<proteinExistence type="predicted"/>
<keyword evidence="3" id="KW-1185">Reference proteome</keyword>
<sequence>MGKGEKKRGSNESTSGPKTPKTGIRGLRYGPRASIEEHREERTPQEGYATREEDALESDALRGRKRSPMKTMREGRNSRIVCSATTQEDLASNGNLPTKSSRGSPKIQ</sequence>
<dbReference type="Proteomes" id="UP001293254">
    <property type="component" value="Unassembled WGS sequence"/>
</dbReference>
<dbReference type="AlphaFoldDB" id="A0AAE1YAX6"/>
<name>A0AAE1YAX6_9LAMI</name>
<organism evidence="2 3">
    <name type="scientific">Sesamum alatum</name>
    <dbReference type="NCBI Taxonomy" id="300844"/>
    <lineage>
        <taxon>Eukaryota</taxon>
        <taxon>Viridiplantae</taxon>
        <taxon>Streptophyta</taxon>
        <taxon>Embryophyta</taxon>
        <taxon>Tracheophyta</taxon>
        <taxon>Spermatophyta</taxon>
        <taxon>Magnoliopsida</taxon>
        <taxon>eudicotyledons</taxon>
        <taxon>Gunneridae</taxon>
        <taxon>Pentapetalae</taxon>
        <taxon>asterids</taxon>
        <taxon>lamiids</taxon>
        <taxon>Lamiales</taxon>
        <taxon>Pedaliaceae</taxon>
        <taxon>Sesamum</taxon>
    </lineage>
</organism>
<feature type="region of interest" description="Disordered" evidence="1">
    <location>
        <begin position="1"/>
        <end position="108"/>
    </location>
</feature>